<dbReference type="SUPFAM" id="SSF48403">
    <property type="entry name" value="Ankyrin repeat"/>
    <property type="match status" value="1"/>
</dbReference>
<keyword evidence="8" id="KW-0808">Transferase</keyword>
<feature type="region of interest" description="Disordered" evidence="14">
    <location>
        <begin position="231"/>
        <end position="254"/>
    </location>
</feature>
<evidence type="ECO:0000256" key="9">
    <source>
        <dbReference type="ARBA" id="ARBA00022691"/>
    </source>
</evidence>
<evidence type="ECO:0000256" key="13">
    <source>
        <dbReference type="PROSITE-ProRule" id="PRU00023"/>
    </source>
</evidence>
<dbReference type="GO" id="GO:0005634">
    <property type="term" value="C:nucleus"/>
    <property type="evidence" value="ECO:0007669"/>
    <property type="project" value="UniProtKB-SubCell"/>
</dbReference>
<dbReference type="FunFam" id="1.25.40.20:FF:000307">
    <property type="entry name" value="Protein arginine N-methyltransferase 2"/>
    <property type="match status" value="1"/>
</dbReference>
<evidence type="ECO:0000256" key="14">
    <source>
        <dbReference type="SAM" id="MobiDB-lite"/>
    </source>
</evidence>
<reference evidence="16" key="1">
    <citation type="journal article" date="2021" name="Proc. Natl. Acad. Sci. U.S.A.">
        <title>Three genomes in the algal genus Volvox reveal the fate of a haploid sex-determining region after a transition to homothallism.</title>
        <authorList>
            <person name="Yamamoto K."/>
            <person name="Hamaji T."/>
            <person name="Kawai-Toyooka H."/>
            <person name="Matsuzaki R."/>
            <person name="Takahashi F."/>
            <person name="Nishimura Y."/>
            <person name="Kawachi M."/>
            <person name="Noguchi H."/>
            <person name="Minakuchi Y."/>
            <person name="Umen J.G."/>
            <person name="Toyoda A."/>
            <person name="Nozaki H."/>
        </authorList>
    </citation>
    <scope>NUCLEOTIDE SEQUENCE</scope>
    <source>
        <strain evidence="16">NIES-3786</strain>
    </source>
</reference>
<keyword evidence="17" id="KW-1185">Reference proteome</keyword>
<dbReference type="CDD" id="cd02440">
    <property type="entry name" value="AdoMet_MTases"/>
    <property type="match status" value="1"/>
</dbReference>
<sequence length="479" mass="51989">MNQEDVKKLETETKIDTLEAVAPSPSLEQQLLLAAAEGDTNEVARLIDLEADVDYQDEEGVSPLMKAAEGGHTTVLAALLQSGAPWNAQDKYGYCAGEYAMGSGHQEAVDLLLDFAVQAELVLGALQRRMQVGSGAAVPNSDYLNQKLVYRGEQLLDAEGEAVMMGWERPLMVRHAELICPGSREADETTAITISAAAGEKDDEEEGEERRPAEGTEPSVAVLAAATAAAAAAAPSSEGGGSGSRTGVQGGQRKDGGRVLNVGFGLGIVDTAIQSYNPVRHTIVEAHPDVYEHMVRQGWAERPGVRILKGRWQDVLPELLAEAPYDGIFFDTYGEYYEEMREFHLHVPHLLARDGVYSFFNGLASDNIFFHMVYCRLISLELASKGLTVEYEPVPVGTLGDEVWQGVRSKYWHFETYFLPRVTHGDPLESVEEEGPGEGEGQGQVEGEGKEKAEEEEGKEVEGPRQATGPVSNAARIRD</sequence>
<dbReference type="Gene3D" id="1.25.40.20">
    <property type="entry name" value="Ankyrin repeat-containing domain"/>
    <property type="match status" value="1"/>
</dbReference>
<dbReference type="Proteomes" id="UP000747110">
    <property type="component" value="Unassembled WGS sequence"/>
</dbReference>
<evidence type="ECO:0000256" key="7">
    <source>
        <dbReference type="ARBA" id="ARBA00022603"/>
    </source>
</evidence>
<dbReference type="GO" id="GO:0032259">
    <property type="term" value="P:methylation"/>
    <property type="evidence" value="ECO:0007669"/>
    <property type="project" value="UniProtKB-KW"/>
</dbReference>
<accession>A0A8J4CMP5</accession>
<keyword evidence="10" id="KW-0539">Nucleus</keyword>
<evidence type="ECO:0000256" key="6">
    <source>
        <dbReference type="ARBA" id="ARBA00022490"/>
    </source>
</evidence>
<evidence type="ECO:0000256" key="8">
    <source>
        <dbReference type="ARBA" id="ARBA00022679"/>
    </source>
</evidence>
<dbReference type="PANTHER" id="PTHR32379:SF1">
    <property type="entry name" value="GUANIDINOACETATE N-METHYLTRANSFERASE"/>
    <property type="match status" value="1"/>
</dbReference>
<dbReference type="InterPro" id="IPR036770">
    <property type="entry name" value="Ankyrin_rpt-contain_sf"/>
</dbReference>
<dbReference type="Pfam" id="PF12796">
    <property type="entry name" value="Ank_2"/>
    <property type="match status" value="1"/>
</dbReference>
<keyword evidence="13" id="KW-0040">ANK repeat</keyword>
<dbReference type="PROSITE" id="PS51559">
    <property type="entry name" value="SAM_RMT2"/>
    <property type="match status" value="1"/>
</dbReference>
<evidence type="ECO:0000256" key="5">
    <source>
        <dbReference type="ARBA" id="ARBA00018778"/>
    </source>
</evidence>
<evidence type="ECO:0000256" key="4">
    <source>
        <dbReference type="ARBA" id="ARBA00011245"/>
    </source>
</evidence>
<feature type="domain" description="RMT2" evidence="15">
    <location>
        <begin position="136"/>
        <end position="429"/>
    </location>
</feature>
<dbReference type="InterPro" id="IPR002110">
    <property type="entry name" value="Ankyrin_rpt"/>
</dbReference>
<dbReference type="AlphaFoldDB" id="A0A8J4CMP5"/>
<dbReference type="SMART" id="SM00248">
    <property type="entry name" value="ANK"/>
    <property type="match status" value="2"/>
</dbReference>
<comment type="caution">
    <text evidence="16">The sequence shown here is derived from an EMBL/GenBank/DDBJ whole genome shotgun (WGS) entry which is preliminary data.</text>
</comment>
<feature type="compositionally biased region" description="Gly residues" evidence="14">
    <location>
        <begin position="238"/>
        <end position="250"/>
    </location>
</feature>
<comment type="subunit">
    <text evidence="4">Monomer.</text>
</comment>
<dbReference type="PROSITE" id="PS50088">
    <property type="entry name" value="ANK_REPEAT"/>
    <property type="match status" value="1"/>
</dbReference>
<dbReference type="InterPro" id="IPR051038">
    <property type="entry name" value="RMT2/GAMT_Mtase"/>
</dbReference>
<evidence type="ECO:0000256" key="12">
    <source>
        <dbReference type="ARBA" id="ARBA00031724"/>
    </source>
</evidence>
<comment type="subcellular location">
    <subcellularLocation>
        <location evidence="3">Cytoplasm</location>
    </subcellularLocation>
    <subcellularLocation>
        <location evidence="2">Nucleus</location>
    </subcellularLocation>
</comment>
<dbReference type="EMBL" id="BNCP01000032">
    <property type="protein sequence ID" value="GIL85389.1"/>
    <property type="molecule type" value="Genomic_DNA"/>
</dbReference>
<feature type="region of interest" description="Disordered" evidence="14">
    <location>
        <begin position="195"/>
        <end position="218"/>
    </location>
</feature>
<dbReference type="PIRSF" id="PIRSF038148">
    <property type="entry name" value="Arginine_N-mtfrase-2"/>
    <property type="match status" value="1"/>
</dbReference>
<evidence type="ECO:0000256" key="1">
    <source>
        <dbReference type="ARBA" id="ARBA00002207"/>
    </source>
</evidence>
<protein>
    <recommendedName>
        <fullName evidence="5">Protein arginine N-methyltransferase 2</fullName>
    </recommendedName>
    <alternativeName>
        <fullName evidence="11">Protein-arginine N5-methyltransferase</fullName>
    </alternativeName>
    <alternativeName>
        <fullName evidence="12">Type IV protein arginine N-methyltransferase</fullName>
    </alternativeName>
</protein>
<dbReference type="SUPFAM" id="SSF53335">
    <property type="entry name" value="S-adenosyl-L-methionine-dependent methyltransferases"/>
    <property type="match status" value="1"/>
</dbReference>
<dbReference type="PROSITE" id="PS50297">
    <property type="entry name" value="ANK_REP_REGION"/>
    <property type="match status" value="1"/>
</dbReference>
<organism evidence="16 17">
    <name type="scientific">Volvox reticuliferus</name>
    <dbReference type="NCBI Taxonomy" id="1737510"/>
    <lineage>
        <taxon>Eukaryota</taxon>
        <taxon>Viridiplantae</taxon>
        <taxon>Chlorophyta</taxon>
        <taxon>core chlorophytes</taxon>
        <taxon>Chlorophyceae</taxon>
        <taxon>CS clade</taxon>
        <taxon>Chlamydomonadales</taxon>
        <taxon>Volvocaceae</taxon>
        <taxon>Volvox</taxon>
    </lineage>
</organism>
<keyword evidence="6" id="KW-0963">Cytoplasm</keyword>
<evidence type="ECO:0000256" key="10">
    <source>
        <dbReference type="ARBA" id="ARBA00023242"/>
    </source>
</evidence>
<proteinExistence type="predicted"/>
<comment type="function">
    <text evidence="1">S-adenosyl-L-methionine-dependent protein-arginine N-methyltransferase that methylates the delta-nitrogen atom of arginine residues to form N5-methylarginine (type IV) in target proteins. Monomethylates ribosomal protein L12.</text>
</comment>
<feature type="repeat" description="ANK" evidence="13">
    <location>
        <begin position="59"/>
        <end position="91"/>
    </location>
</feature>
<dbReference type="Gene3D" id="3.40.50.150">
    <property type="entry name" value="Vaccinia Virus protein VP39"/>
    <property type="match status" value="2"/>
</dbReference>
<keyword evidence="7" id="KW-0489">Methyltransferase</keyword>
<evidence type="ECO:0000313" key="16">
    <source>
        <dbReference type="EMBL" id="GIL85389.1"/>
    </source>
</evidence>
<dbReference type="InterPro" id="IPR029063">
    <property type="entry name" value="SAM-dependent_MTases_sf"/>
</dbReference>
<feature type="region of interest" description="Disordered" evidence="14">
    <location>
        <begin position="427"/>
        <end position="479"/>
    </location>
</feature>
<gene>
    <name evidence="16" type="ORF">Vretifemale_13936</name>
</gene>
<keyword evidence="9" id="KW-0949">S-adenosyl-L-methionine</keyword>
<evidence type="ECO:0000256" key="11">
    <source>
        <dbReference type="ARBA" id="ARBA00031001"/>
    </source>
</evidence>
<dbReference type="OrthoDB" id="19014at2759"/>
<evidence type="ECO:0000256" key="3">
    <source>
        <dbReference type="ARBA" id="ARBA00004496"/>
    </source>
</evidence>
<dbReference type="GO" id="GO:0016274">
    <property type="term" value="F:protein-arginine N-methyltransferase activity"/>
    <property type="evidence" value="ECO:0007669"/>
    <property type="project" value="InterPro"/>
</dbReference>
<name>A0A8J4CMP5_9CHLO</name>
<evidence type="ECO:0000259" key="15">
    <source>
        <dbReference type="PROSITE" id="PS51559"/>
    </source>
</evidence>
<dbReference type="PANTHER" id="PTHR32379">
    <property type="entry name" value="GUANIDINOACETATE N-METHYLTRANSFERASE"/>
    <property type="match status" value="1"/>
</dbReference>
<evidence type="ECO:0000256" key="2">
    <source>
        <dbReference type="ARBA" id="ARBA00004123"/>
    </source>
</evidence>
<dbReference type="InterPro" id="IPR017408">
    <property type="entry name" value="Arginine_N-MeTrfase_2"/>
</dbReference>
<dbReference type="InterPro" id="IPR026480">
    <property type="entry name" value="RMT2_dom"/>
</dbReference>
<dbReference type="GO" id="GO:0005737">
    <property type="term" value="C:cytoplasm"/>
    <property type="evidence" value="ECO:0007669"/>
    <property type="project" value="UniProtKB-SubCell"/>
</dbReference>
<evidence type="ECO:0000313" key="17">
    <source>
        <dbReference type="Proteomes" id="UP000747110"/>
    </source>
</evidence>